<dbReference type="EnsemblPlants" id="TuG1812G0500001603.01.T02">
    <property type="protein sequence ID" value="TuG1812G0500001603.01.T02"/>
    <property type="gene ID" value="TuG1812G0500001603.01"/>
</dbReference>
<keyword evidence="1" id="KW-0812">Transmembrane</keyword>
<dbReference type="Gramene" id="TuG1812G0500001603.01.T02">
    <property type="protein sequence ID" value="TuG1812G0500001603.01.T02"/>
    <property type="gene ID" value="TuG1812G0500001603.01"/>
</dbReference>
<feature type="transmembrane region" description="Helical" evidence="1">
    <location>
        <begin position="6"/>
        <end position="26"/>
    </location>
</feature>
<organism evidence="2 3">
    <name type="scientific">Triticum urartu</name>
    <name type="common">Red wild einkorn</name>
    <name type="synonym">Crithodium urartu</name>
    <dbReference type="NCBI Taxonomy" id="4572"/>
    <lineage>
        <taxon>Eukaryota</taxon>
        <taxon>Viridiplantae</taxon>
        <taxon>Streptophyta</taxon>
        <taxon>Embryophyta</taxon>
        <taxon>Tracheophyta</taxon>
        <taxon>Spermatophyta</taxon>
        <taxon>Magnoliopsida</taxon>
        <taxon>Liliopsida</taxon>
        <taxon>Poales</taxon>
        <taxon>Poaceae</taxon>
        <taxon>BOP clade</taxon>
        <taxon>Pooideae</taxon>
        <taxon>Triticodae</taxon>
        <taxon>Triticeae</taxon>
        <taxon>Triticinae</taxon>
        <taxon>Triticum</taxon>
    </lineage>
</organism>
<feature type="transmembrane region" description="Helical" evidence="1">
    <location>
        <begin position="38"/>
        <end position="59"/>
    </location>
</feature>
<protein>
    <submittedName>
        <fullName evidence="2">Uncharacterized protein</fullName>
    </submittedName>
</protein>
<proteinExistence type="predicted"/>
<name>A0A8R7QDH2_TRIUA</name>
<keyword evidence="1" id="KW-1133">Transmembrane helix</keyword>
<reference evidence="2" key="2">
    <citation type="submission" date="2018-03" db="EMBL/GenBank/DDBJ databases">
        <title>The Triticum urartu genome reveals the dynamic nature of wheat genome evolution.</title>
        <authorList>
            <person name="Ling H."/>
            <person name="Ma B."/>
            <person name="Shi X."/>
            <person name="Liu H."/>
            <person name="Dong L."/>
            <person name="Sun H."/>
            <person name="Cao Y."/>
            <person name="Gao Q."/>
            <person name="Zheng S."/>
            <person name="Li Y."/>
            <person name="Yu Y."/>
            <person name="Du H."/>
            <person name="Qi M."/>
            <person name="Li Y."/>
            <person name="Yu H."/>
            <person name="Cui Y."/>
            <person name="Wang N."/>
            <person name="Chen C."/>
            <person name="Wu H."/>
            <person name="Zhao Y."/>
            <person name="Zhang J."/>
            <person name="Li Y."/>
            <person name="Zhou W."/>
            <person name="Zhang B."/>
            <person name="Hu W."/>
            <person name="Eijk M."/>
            <person name="Tang J."/>
            <person name="Witsenboer H."/>
            <person name="Zhao S."/>
            <person name="Li Z."/>
            <person name="Zhang A."/>
            <person name="Wang D."/>
            <person name="Liang C."/>
        </authorList>
    </citation>
    <scope>NUCLEOTIDE SEQUENCE [LARGE SCALE GENOMIC DNA]</scope>
    <source>
        <strain evidence="2">cv. G1812</strain>
    </source>
</reference>
<keyword evidence="1" id="KW-0472">Membrane</keyword>
<evidence type="ECO:0000313" key="3">
    <source>
        <dbReference type="Proteomes" id="UP000015106"/>
    </source>
</evidence>
<keyword evidence="3" id="KW-1185">Reference proteome</keyword>
<evidence type="ECO:0000256" key="1">
    <source>
        <dbReference type="SAM" id="Phobius"/>
    </source>
</evidence>
<dbReference type="Proteomes" id="UP000015106">
    <property type="component" value="Chromosome 5"/>
</dbReference>
<accession>A0A8R7QDH2</accession>
<evidence type="ECO:0000313" key="2">
    <source>
        <dbReference type="EnsemblPlants" id="TuG1812G0500001603.01.T02"/>
    </source>
</evidence>
<sequence>VTITTWGFKCLLLWITNILLYPCILVTTKCHTNECECLFRVFLLLLFLVDIQEATWHLMSATCLSVTREMKEGCNGICTRSDFGHIISGDWKSETEDKADCFDSDYLEILWLAVPGSVRPTAASTR</sequence>
<reference evidence="2" key="3">
    <citation type="submission" date="2022-06" db="UniProtKB">
        <authorList>
            <consortium name="EnsemblPlants"/>
        </authorList>
    </citation>
    <scope>IDENTIFICATION</scope>
</reference>
<dbReference type="AlphaFoldDB" id="A0A8R7QDH2"/>
<reference evidence="3" key="1">
    <citation type="journal article" date="2013" name="Nature">
        <title>Draft genome of the wheat A-genome progenitor Triticum urartu.</title>
        <authorList>
            <person name="Ling H.Q."/>
            <person name="Zhao S."/>
            <person name="Liu D."/>
            <person name="Wang J."/>
            <person name="Sun H."/>
            <person name="Zhang C."/>
            <person name="Fan H."/>
            <person name="Li D."/>
            <person name="Dong L."/>
            <person name="Tao Y."/>
            <person name="Gao C."/>
            <person name="Wu H."/>
            <person name="Li Y."/>
            <person name="Cui Y."/>
            <person name="Guo X."/>
            <person name="Zheng S."/>
            <person name="Wang B."/>
            <person name="Yu K."/>
            <person name="Liang Q."/>
            <person name="Yang W."/>
            <person name="Lou X."/>
            <person name="Chen J."/>
            <person name="Feng M."/>
            <person name="Jian J."/>
            <person name="Zhang X."/>
            <person name="Luo G."/>
            <person name="Jiang Y."/>
            <person name="Liu J."/>
            <person name="Wang Z."/>
            <person name="Sha Y."/>
            <person name="Zhang B."/>
            <person name="Wu H."/>
            <person name="Tang D."/>
            <person name="Shen Q."/>
            <person name="Xue P."/>
            <person name="Zou S."/>
            <person name="Wang X."/>
            <person name="Liu X."/>
            <person name="Wang F."/>
            <person name="Yang Y."/>
            <person name="An X."/>
            <person name="Dong Z."/>
            <person name="Zhang K."/>
            <person name="Zhang X."/>
            <person name="Luo M.C."/>
            <person name="Dvorak J."/>
            <person name="Tong Y."/>
            <person name="Wang J."/>
            <person name="Yang H."/>
            <person name="Li Z."/>
            <person name="Wang D."/>
            <person name="Zhang A."/>
            <person name="Wang J."/>
        </authorList>
    </citation>
    <scope>NUCLEOTIDE SEQUENCE</scope>
    <source>
        <strain evidence="3">cv. G1812</strain>
    </source>
</reference>